<dbReference type="Pfam" id="PF14690">
    <property type="entry name" value="Zn_ribbon_ISL3"/>
    <property type="match status" value="1"/>
</dbReference>
<dbReference type="InterPro" id="IPR032877">
    <property type="entry name" value="Transposase_HTH"/>
</dbReference>
<proteinExistence type="predicted"/>
<reference evidence="3 4" key="1">
    <citation type="submission" date="2018-12" db="EMBL/GenBank/DDBJ databases">
        <title>Bacillus chawlae sp. nov., Bacillus glennii sp. nov., and Bacillus saganii sp. nov. Isolated from the Vehicle Assembly Building at Kennedy Space Center where the Viking Spacecraft were Assembled.</title>
        <authorList>
            <person name="Seuylemezian A."/>
            <person name="Vaishampayan P."/>
        </authorList>
    </citation>
    <scope>NUCLEOTIDE SEQUENCE [LARGE SCALE GENOMIC DNA]</scope>
    <source>
        <strain evidence="3 4">L5</strain>
    </source>
</reference>
<evidence type="ECO:0000259" key="2">
    <source>
        <dbReference type="Pfam" id="PF14690"/>
    </source>
</evidence>
<dbReference type="AlphaFoldDB" id="A0A3S0U7Z8"/>
<gene>
    <name evidence="3" type="ORF">ELQ35_01825</name>
</gene>
<organism evidence="3 4">
    <name type="scientific">Peribacillus cavernae</name>
    <dbReference type="NCBI Taxonomy" id="1674310"/>
    <lineage>
        <taxon>Bacteria</taxon>
        <taxon>Bacillati</taxon>
        <taxon>Bacillota</taxon>
        <taxon>Bacilli</taxon>
        <taxon>Bacillales</taxon>
        <taxon>Bacillaceae</taxon>
        <taxon>Peribacillus</taxon>
    </lineage>
</organism>
<dbReference type="PANTHER" id="PTHR33498">
    <property type="entry name" value="TRANSPOSASE FOR INSERTION SEQUENCE ELEMENT IS1557"/>
    <property type="match status" value="1"/>
</dbReference>
<protein>
    <recommendedName>
        <fullName evidence="5">Transposase</fullName>
    </recommendedName>
</protein>
<evidence type="ECO:0000259" key="1">
    <source>
        <dbReference type="Pfam" id="PF13542"/>
    </source>
</evidence>
<keyword evidence="4" id="KW-1185">Reference proteome</keyword>
<evidence type="ECO:0008006" key="5">
    <source>
        <dbReference type="Google" id="ProtNLM"/>
    </source>
</evidence>
<accession>A0A3S0U7Z8</accession>
<dbReference type="InterPro" id="IPR047951">
    <property type="entry name" value="Transpos_ISL3"/>
</dbReference>
<evidence type="ECO:0000313" key="3">
    <source>
        <dbReference type="EMBL" id="RUQ32846.1"/>
    </source>
</evidence>
<name>A0A3S0U7Z8_9BACI</name>
<dbReference type="InterPro" id="IPR029261">
    <property type="entry name" value="Transposase_Znf"/>
</dbReference>
<dbReference type="Pfam" id="PF13542">
    <property type="entry name" value="HTH_Tnp_ISL3"/>
    <property type="match status" value="1"/>
</dbReference>
<feature type="domain" description="Transposase IS204/IS1001/IS1096/IS1165 zinc-finger" evidence="2">
    <location>
        <begin position="45"/>
        <end position="90"/>
    </location>
</feature>
<dbReference type="PANTHER" id="PTHR33498:SF1">
    <property type="entry name" value="TRANSPOSASE FOR INSERTION SEQUENCE ELEMENT IS1557"/>
    <property type="match status" value="1"/>
</dbReference>
<sequence>MEIEVQDIESVFHITEPWYIESCLFNDQKEQLDVFVSIRKGVLFGCSLCGAEDQPVYDIADYNRTWRHLNFLEYPCYIHAELPRTRCRECGKIHRVDVPWAVKTRSNFTLLFDAMIITMAKDMPMNAISRLVMEHDTQLWRIIHYYVDHAIKVQDLSHVTMSSTDETSAKRGHQYVTIFMDPQEKNVIHVTKGKDSSTWEKCKKHLEARETGFCAQIKRMSNSSEPYFARN</sequence>
<feature type="domain" description="Transposase IS204/IS1001/IS1096/IS1165 helix-turn-helix" evidence="1">
    <location>
        <begin position="97"/>
        <end position="147"/>
    </location>
</feature>
<dbReference type="RefSeq" id="WP_126863137.1">
    <property type="nucleotide sequence ID" value="NZ_JAUSTX010000029.1"/>
</dbReference>
<comment type="caution">
    <text evidence="3">The sequence shown here is derived from an EMBL/GenBank/DDBJ whole genome shotgun (WGS) entry which is preliminary data.</text>
</comment>
<dbReference type="OrthoDB" id="6197054at2"/>
<evidence type="ECO:0000313" key="4">
    <source>
        <dbReference type="Proteomes" id="UP000267430"/>
    </source>
</evidence>
<dbReference type="Proteomes" id="UP000267430">
    <property type="component" value="Unassembled WGS sequence"/>
</dbReference>
<dbReference type="EMBL" id="RYZZ01000001">
    <property type="protein sequence ID" value="RUQ32846.1"/>
    <property type="molecule type" value="Genomic_DNA"/>
</dbReference>